<dbReference type="AlphaFoldDB" id="A0A4Y2BH84"/>
<evidence type="ECO:0000313" key="2">
    <source>
        <dbReference type="EMBL" id="GBL91097.1"/>
    </source>
</evidence>
<dbReference type="EMBL" id="BGPR01000076">
    <property type="protein sequence ID" value="GBL91097.1"/>
    <property type="molecule type" value="Genomic_DNA"/>
</dbReference>
<proteinExistence type="predicted"/>
<keyword evidence="1" id="KW-0732">Signal</keyword>
<organism evidence="2 3">
    <name type="scientific">Araneus ventricosus</name>
    <name type="common">Orbweaver spider</name>
    <name type="synonym">Epeira ventricosa</name>
    <dbReference type="NCBI Taxonomy" id="182803"/>
    <lineage>
        <taxon>Eukaryota</taxon>
        <taxon>Metazoa</taxon>
        <taxon>Ecdysozoa</taxon>
        <taxon>Arthropoda</taxon>
        <taxon>Chelicerata</taxon>
        <taxon>Arachnida</taxon>
        <taxon>Araneae</taxon>
        <taxon>Araneomorphae</taxon>
        <taxon>Entelegynae</taxon>
        <taxon>Araneoidea</taxon>
        <taxon>Araneidae</taxon>
        <taxon>Araneus</taxon>
    </lineage>
</organism>
<feature type="chain" id="PRO_5021237147" description="Secreted protein" evidence="1">
    <location>
        <begin position="26"/>
        <end position="102"/>
    </location>
</feature>
<sequence length="102" mass="11652">MPQQWRHSQVVVEVAFFLFCFVLDPHRPAYPNGWAGRCGPKTKTKIIDPKYPYYAQRKNISPSTSDLTCARPTYTTVFGGIGFRTWSPPVSRPRPLNPVKNI</sequence>
<accession>A0A4Y2BH84</accession>
<evidence type="ECO:0000313" key="3">
    <source>
        <dbReference type="Proteomes" id="UP000499080"/>
    </source>
</evidence>
<name>A0A4Y2BH84_ARAVE</name>
<gene>
    <name evidence="2" type="ORF">AVEN_184464_1</name>
</gene>
<evidence type="ECO:0008006" key="4">
    <source>
        <dbReference type="Google" id="ProtNLM"/>
    </source>
</evidence>
<feature type="signal peptide" evidence="1">
    <location>
        <begin position="1"/>
        <end position="25"/>
    </location>
</feature>
<protein>
    <recommendedName>
        <fullName evidence="4">Secreted protein</fullName>
    </recommendedName>
</protein>
<reference evidence="2 3" key="1">
    <citation type="journal article" date="2019" name="Sci. Rep.">
        <title>Orb-weaving spider Araneus ventricosus genome elucidates the spidroin gene catalogue.</title>
        <authorList>
            <person name="Kono N."/>
            <person name="Nakamura H."/>
            <person name="Ohtoshi R."/>
            <person name="Moran D.A.P."/>
            <person name="Shinohara A."/>
            <person name="Yoshida Y."/>
            <person name="Fujiwara M."/>
            <person name="Mori M."/>
            <person name="Tomita M."/>
            <person name="Arakawa K."/>
        </authorList>
    </citation>
    <scope>NUCLEOTIDE SEQUENCE [LARGE SCALE GENOMIC DNA]</scope>
</reference>
<comment type="caution">
    <text evidence="2">The sequence shown here is derived from an EMBL/GenBank/DDBJ whole genome shotgun (WGS) entry which is preliminary data.</text>
</comment>
<keyword evidence="3" id="KW-1185">Reference proteome</keyword>
<dbReference type="Proteomes" id="UP000499080">
    <property type="component" value="Unassembled WGS sequence"/>
</dbReference>
<evidence type="ECO:0000256" key="1">
    <source>
        <dbReference type="SAM" id="SignalP"/>
    </source>
</evidence>